<keyword evidence="1" id="KW-0472">Membrane</keyword>
<dbReference type="STRING" id="479433.Caci_4843"/>
<keyword evidence="1" id="KW-0812">Transmembrane</keyword>
<feature type="transmembrane region" description="Helical" evidence="1">
    <location>
        <begin position="48"/>
        <end position="77"/>
    </location>
</feature>
<dbReference type="Pfam" id="PF07332">
    <property type="entry name" value="Phage_holin_3_6"/>
    <property type="match status" value="1"/>
</dbReference>
<evidence type="ECO:0000256" key="1">
    <source>
        <dbReference type="SAM" id="Phobius"/>
    </source>
</evidence>
<dbReference type="AlphaFoldDB" id="C7Q1H5"/>
<name>C7Q1H5_CATAD</name>
<dbReference type="HOGENOM" id="CLU_106273_0_1_11"/>
<dbReference type="RefSeq" id="WP_015793433.1">
    <property type="nucleotide sequence ID" value="NC_013131.1"/>
</dbReference>
<accession>C7Q1H5</accession>
<organism evidence="2 3">
    <name type="scientific">Catenulispora acidiphila (strain DSM 44928 / JCM 14897 / NBRC 102108 / NRRL B-24433 / ID139908)</name>
    <dbReference type="NCBI Taxonomy" id="479433"/>
    <lineage>
        <taxon>Bacteria</taxon>
        <taxon>Bacillati</taxon>
        <taxon>Actinomycetota</taxon>
        <taxon>Actinomycetes</taxon>
        <taxon>Catenulisporales</taxon>
        <taxon>Catenulisporaceae</taxon>
        <taxon>Catenulispora</taxon>
    </lineage>
</organism>
<dbReference type="InParanoid" id="C7Q1H5"/>
<dbReference type="EMBL" id="CP001700">
    <property type="protein sequence ID" value="ACU73704.1"/>
    <property type="molecule type" value="Genomic_DNA"/>
</dbReference>
<dbReference type="Proteomes" id="UP000000851">
    <property type="component" value="Chromosome"/>
</dbReference>
<gene>
    <name evidence="2" type="ordered locus">Caci_4843</name>
</gene>
<dbReference type="KEGG" id="cai:Caci_4843"/>
<reference evidence="2 3" key="1">
    <citation type="journal article" date="2009" name="Stand. Genomic Sci.">
        <title>Complete genome sequence of Catenulispora acidiphila type strain (ID 139908).</title>
        <authorList>
            <person name="Copeland A."/>
            <person name="Lapidus A."/>
            <person name="Glavina Del Rio T."/>
            <person name="Nolan M."/>
            <person name="Lucas S."/>
            <person name="Chen F."/>
            <person name="Tice H."/>
            <person name="Cheng J.F."/>
            <person name="Bruce D."/>
            <person name="Goodwin L."/>
            <person name="Pitluck S."/>
            <person name="Mikhailova N."/>
            <person name="Pati A."/>
            <person name="Ivanova N."/>
            <person name="Mavromatis K."/>
            <person name="Chen A."/>
            <person name="Palaniappan K."/>
            <person name="Chain P."/>
            <person name="Land M."/>
            <person name="Hauser L."/>
            <person name="Chang Y.J."/>
            <person name="Jeffries C.D."/>
            <person name="Chertkov O."/>
            <person name="Brettin T."/>
            <person name="Detter J.C."/>
            <person name="Han C."/>
            <person name="Ali Z."/>
            <person name="Tindall B.J."/>
            <person name="Goker M."/>
            <person name="Bristow J."/>
            <person name="Eisen J.A."/>
            <person name="Markowitz V."/>
            <person name="Hugenholtz P."/>
            <person name="Kyrpides N.C."/>
            <person name="Klenk H.P."/>
        </authorList>
    </citation>
    <scope>NUCLEOTIDE SEQUENCE [LARGE SCALE GENOMIC DNA]</scope>
    <source>
        <strain evidence="3">DSM 44928 / JCM 14897 / NBRC 102108 / NRRL B-24433 / ID139908</strain>
    </source>
</reference>
<keyword evidence="3" id="KW-1185">Reference proteome</keyword>
<proteinExistence type="predicted"/>
<dbReference type="eggNOG" id="ENOG5032SHV">
    <property type="taxonomic scope" value="Bacteria"/>
</dbReference>
<evidence type="ECO:0008006" key="4">
    <source>
        <dbReference type="Google" id="ProtNLM"/>
    </source>
</evidence>
<keyword evidence="1" id="KW-1133">Transmembrane helix</keyword>
<evidence type="ECO:0000313" key="3">
    <source>
        <dbReference type="Proteomes" id="UP000000851"/>
    </source>
</evidence>
<protein>
    <recommendedName>
        <fullName evidence="4">Integral membrane protein</fullName>
    </recommendedName>
</protein>
<evidence type="ECO:0000313" key="2">
    <source>
        <dbReference type="EMBL" id="ACU73704.1"/>
    </source>
</evidence>
<feature type="transmembrane region" description="Helical" evidence="1">
    <location>
        <begin position="83"/>
        <end position="104"/>
    </location>
</feature>
<dbReference type="InterPro" id="IPR009937">
    <property type="entry name" value="Phage_holin_3_6"/>
</dbReference>
<sequence length="135" mass="13874">MSIDDRRETHADEHLATLLTQAAHQFGQLARDELQTARAEFARNRRTLGFGGGLIGGAGVLAFVAVQAVAAAVIAALALAMPVWLAALIVGVAAGLTAAVLALVGKKQVGRVVPVVEETVDSVKADVAVIKEGGR</sequence>